<feature type="compositionally biased region" description="Polar residues" evidence="1">
    <location>
        <begin position="786"/>
        <end position="803"/>
    </location>
</feature>
<comment type="caution">
    <text evidence="2">The sequence shown here is derived from an EMBL/GenBank/DDBJ whole genome shotgun (WGS) entry which is preliminary data.</text>
</comment>
<feature type="compositionally biased region" description="Polar residues" evidence="1">
    <location>
        <begin position="721"/>
        <end position="731"/>
    </location>
</feature>
<proteinExistence type="predicted"/>
<feature type="region of interest" description="Disordered" evidence="1">
    <location>
        <begin position="1"/>
        <end position="138"/>
    </location>
</feature>
<reference evidence="2 3" key="2">
    <citation type="journal article" date="2014" name="J. Gen. Appl. Microbiol.">
        <title>The early diverging ascomycetous budding yeast Saitoella complicata has three histone deacetylases belonging to the Clr6, Hos2, and Rpd3 lineages.</title>
        <authorList>
            <person name="Nishida H."/>
            <person name="Matsumoto T."/>
            <person name="Kondo S."/>
            <person name="Hamamoto M."/>
            <person name="Yoshikawa H."/>
        </authorList>
    </citation>
    <scope>NUCLEOTIDE SEQUENCE [LARGE SCALE GENOMIC DNA]</scope>
    <source>
        <strain evidence="2 3">NRRL Y-17804</strain>
    </source>
</reference>
<reference evidence="2 3" key="3">
    <citation type="journal article" date="2015" name="Genome Announc.">
        <title>Draft Genome Sequence of the Archiascomycetous Yeast Saitoella complicata.</title>
        <authorList>
            <person name="Yamauchi K."/>
            <person name="Kondo S."/>
            <person name="Hamamoto M."/>
            <person name="Takahashi Y."/>
            <person name="Ogura Y."/>
            <person name="Hayashi T."/>
            <person name="Nishida H."/>
        </authorList>
    </citation>
    <scope>NUCLEOTIDE SEQUENCE [LARGE SCALE GENOMIC DNA]</scope>
    <source>
        <strain evidence="2 3">NRRL Y-17804</strain>
    </source>
</reference>
<feature type="region of interest" description="Disordered" evidence="1">
    <location>
        <begin position="168"/>
        <end position="306"/>
    </location>
</feature>
<feature type="compositionally biased region" description="Polar residues" evidence="1">
    <location>
        <begin position="273"/>
        <end position="287"/>
    </location>
</feature>
<keyword evidence="3" id="KW-1185">Reference proteome</keyword>
<feature type="region of interest" description="Disordered" evidence="1">
    <location>
        <begin position="472"/>
        <end position="495"/>
    </location>
</feature>
<feature type="compositionally biased region" description="Polar residues" evidence="1">
    <location>
        <begin position="894"/>
        <end position="919"/>
    </location>
</feature>
<name>A0A0E9NDE0_SAICN</name>
<reference evidence="2 3" key="1">
    <citation type="journal article" date="2011" name="J. Gen. Appl. Microbiol.">
        <title>Draft genome sequencing of the enigmatic yeast Saitoella complicata.</title>
        <authorList>
            <person name="Nishida H."/>
            <person name="Hamamoto M."/>
            <person name="Sugiyama J."/>
        </authorList>
    </citation>
    <scope>NUCLEOTIDE SEQUENCE [LARGE SCALE GENOMIC DNA]</scope>
    <source>
        <strain evidence="2 3">NRRL Y-17804</strain>
    </source>
</reference>
<feature type="compositionally biased region" description="Low complexity" evidence="1">
    <location>
        <begin position="480"/>
        <end position="495"/>
    </location>
</feature>
<evidence type="ECO:0000313" key="3">
    <source>
        <dbReference type="Proteomes" id="UP000033140"/>
    </source>
</evidence>
<protein>
    <submittedName>
        <fullName evidence="2">Uncharacterized protein</fullName>
    </submittedName>
</protein>
<feature type="compositionally biased region" description="Low complexity" evidence="1">
    <location>
        <begin position="200"/>
        <end position="209"/>
    </location>
</feature>
<evidence type="ECO:0000256" key="1">
    <source>
        <dbReference type="SAM" id="MobiDB-lite"/>
    </source>
</evidence>
<feature type="region of interest" description="Disordered" evidence="1">
    <location>
        <begin position="684"/>
        <end position="751"/>
    </location>
</feature>
<sequence>MNWTGGRKASAAAGFTSRTGIERRNQKDHFARSRLKKVYAGASTARSTSSFGGGERSARRNITFDVVQGKQETASASAYTEPQSTTVAVQKKKGSNKTPGHNKQHTLPENSLRTPQSLERPNDRPALSSTKPPAPGTNIASKRLALLGKSDWLGLNAQSLLEATLLKKPKPQEVEQDVPRHESAFNRTSTKRTRPPSPPADSSLASSIPNTSDVRSHSEYGPSVSTSSDVHPRRRSNHAPSERSFTTRASGAARTVVGEHSPGSKAWGEFVDGQNNYAIKKQQQGMGSSEAPMMIEDDAEGGSDDAKSERFVEDAGKSKYFHAQEELTDEVVRSSDTEYESAVASPDEKASQMTRQQDSAWRGFVEQPYENQAGYVRKSVQSHVSESTKSSGGSAWDRFMNQIESASTSTFGGGFGLSSAGSDQIQEKHLDVVQQDADVRFSGTERQELRCLSPQNHHQSIVEAASSFMAPSHNVHSVDNPSSSSTNSTNTRPRRCTNPFAALADCDNPSSNPVQSAHSDGVGLSEDSLIFVGVATREPANTQVMFMGTHMRRPAPVKEESTSSDTAELVDLMGRRAPVSTQMPVHGSERAFSTSIPIRGGIAPPHTPSSCPFFRTLRDDERFAFENELHYDHAGVGGDVLPPSSEMFEVLTDGGSDESGVFAPGHVEPPVELEYMFTDQAKNRSQSVMEHVGEEDDRFADAEGYDEPPQEPQTHIDEYDSSGNSNTASVHRSSDRIVELPSTPYHPPTSGRDVLYYSPYFPPAQLREPWAGATPGTPTEPKPPNRETNVVLSETLTPVSSPTGLIKGLSSGRDVSEDAVTADVSMRHEKTGRRRKSLFEKQADADKVVFDSHGSEEDVQLQPRKSQRKRKSTSTYLVAKEHIASKKERRESRTVPSTSRTSNGIGRSPPSNGSKTSAYSGKPVARVRTLSSTKVVYSRPERSEVTKENVGDETTLSRLVNDTDWTAHAWRVIFWGNNETKLISIFDTYKGGNLTRTSFSSTTASNGICGLMSYS</sequence>
<feature type="region of interest" description="Disordered" evidence="1">
    <location>
        <begin position="767"/>
        <end position="925"/>
    </location>
</feature>
<feature type="compositionally biased region" description="Basic and acidic residues" evidence="1">
    <location>
        <begin position="20"/>
        <end position="31"/>
    </location>
</feature>
<feature type="compositionally biased region" description="Polar residues" evidence="1">
    <location>
        <begin position="105"/>
        <end position="119"/>
    </location>
</feature>
<accession>A0A0E9NDE0</accession>
<dbReference type="Proteomes" id="UP000033140">
    <property type="component" value="Unassembled WGS sequence"/>
</dbReference>
<feature type="compositionally biased region" description="Polar residues" evidence="1">
    <location>
        <begin position="70"/>
        <end position="88"/>
    </location>
</feature>
<evidence type="ECO:0000313" key="2">
    <source>
        <dbReference type="EMBL" id="GAO47410.1"/>
    </source>
</evidence>
<organism evidence="2 3">
    <name type="scientific">Saitoella complicata (strain BCRC 22490 / CBS 7301 / JCM 7358 / NBRC 10748 / NRRL Y-17804)</name>
    <dbReference type="NCBI Taxonomy" id="698492"/>
    <lineage>
        <taxon>Eukaryota</taxon>
        <taxon>Fungi</taxon>
        <taxon>Dikarya</taxon>
        <taxon>Ascomycota</taxon>
        <taxon>Taphrinomycotina</taxon>
        <taxon>Taphrinomycotina incertae sedis</taxon>
        <taxon>Saitoella</taxon>
    </lineage>
</organism>
<feature type="compositionally biased region" description="Basic and acidic residues" evidence="1">
    <location>
        <begin position="170"/>
        <end position="184"/>
    </location>
</feature>
<gene>
    <name evidence="2" type="ORF">G7K_1618-t1</name>
</gene>
<feature type="compositionally biased region" description="Acidic residues" evidence="1">
    <location>
        <begin position="693"/>
        <end position="709"/>
    </location>
</feature>
<dbReference type="AlphaFoldDB" id="A0A0E9NDE0"/>
<feature type="compositionally biased region" description="Basic and acidic residues" evidence="1">
    <location>
        <begin position="837"/>
        <end position="856"/>
    </location>
</feature>
<dbReference type="EMBL" id="BACD03000009">
    <property type="protein sequence ID" value="GAO47410.1"/>
    <property type="molecule type" value="Genomic_DNA"/>
</dbReference>
<feature type="compositionally biased region" description="Basic residues" evidence="1">
    <location>
        <begin position="90"/>
        <end position="104"/>
    </location>
</feature>
<feature type="compositionally biased region" description="Basic and acidic residues" evidence="1">
    <location>
        <begin position="879"/>
        <end position="893"/>
    </location>
</feature>